<feature type="non-terminal residue" evidence="1">
    <location>
        <position position="1"/>
    </location>
</feature>
<comment type="caution">
    <text evidence="1">The sequence shown here is derived from an EMBL/GenBank/DDBJ whole genome shotgun (WGS) entry which is preliminary data.</text>
</comment>
<evidence type="ECO:0000313" key="1">
    <source>
        <dbReference type="EMBL" id="MED6175719.1"/>
    </source>
</evidence>
<proteinExistence type="predicted"/>
<dbReference type="EMBL" id="JASCZI010152231">
    <property type="protein sequence ID" value="MED6175719.1"/>
    <property type="molecule type" value="Genomic_DNA"/>
</dbReference>
<feature type="non-terminal residue" evidence="1">
    <location>
        <position position="72"/>
    </location>
</feature>
<keyword evidence="2" id="KW-1185">Reference proteome</keyword>
<protein>
    <submittedName>
        <fullName evidence="1">Uncharacterized protein</fullName>
    </submittedName>
</protein>
<dbReference type="Proteomes" id="UP001341840">
    <property type="component" value="Unassembled WGS sequence"/>
</dbReference>
<evidence type="ECO:0000313" key="2">
    <source>
        <dbReference type="Proteomes" id="UP001341840"/>
    </source>
</evidence>
<gene>
    <name evidence="1" type="ORF">PIB30_080992</name>
</gene>
<accession>A0ABU6VRG4</accession>
<name>A0ABU6VRG4_9FABA</name>
<sequence length="72" mass="7735">AVGGRREKKKQSNETCKVVGVGGAKEGGIDSVRLVVGTEKRAATRQLIEDVVMPEILSDFRTPAGKCTKSYQ</sequence>
<organism evidence="1 2">
    <name type="scientific">Stylosanthes scabra</name>
    <dbReference type="NCBI Taxonomy" id="79078"/>
    <lineage>
        <taxon>Eukaryota</taxon>
        <taxon>Viridiplantae</taxon>
        <taxon>Streptophyta</taxon>
        <taxon>Embryophyta</taxon>
        <taxon>Tracheophyta</taxon>
        <taxon>Spermatophyta</taxon>
        <taxon>Magnoliopsida</taxon>
        <taxon>eudicotyledons</taxon>
        <taxon>Gunneridae</taxon>
        <taxon>Pentapetalae</taxon>
        <taxon>rosids</taxon>
        <taxon>fabids</taxon>
        <taxon>Fabales</taxon>
        <taxon>Fabaceae</taxon>
        <taxon>Papilionoideae</taxon>
        <taxon>50 kb inversion clade</taxon>
        <taxon>dalbergioids sensu lato</taxon>
        <taxon>Dalbergieae</taxon>
        <taxon>Pterocarpus clade</taxon>
        <taxon>Stylosanthes</taxon>
    </lineage>
</organism>
<reference evidence="1 2" key="1">
    <citation type="journal article" date="2023" name="Plants (Basel)">
        <title>Bridging the Gap: Combining Genomics and Transcriptomics Approaches to Understand Stylosanthes scabra, an Orphan Legume from the Brazilian Caatinga.</title>
        <authorList>
            <person name="Ferreira-Neto J.R.C."/>
            <person name="da Silva M.D."/>
            <person name="Binneck E."/>
            <person name="de Melo N.F."/>
            <person name="da Silva R.H."/>
            <person name="de Melo A.L.T.M."/>
            <person name="Pandolfi V."/>
            <person name="Bustamante F.O."/>
            <person name="Brasileiro-Vidal A.C."/>
            <person name="Benko-Iseppon A.M."/>
        </authorList>
    </citation>
    <scope>NUCLEOTIDE SEQUENCE [LARGE SCALE GENOMIC DNA]</scope>
    <source>
        <tissue evidence="1">Leaves</tissue>
    </source>
</reference>